<feature type="domain" description="TNase-like" evidence="2">
    <location>
        <begin position="24"/>
        <end position="112"/>
    </location>
</feature>
<organism evidence="3 4">
    <name type="scientific">Oceanomicrobium pacificus</name>
    <dbReference type="NCBI Taxonomy" id="2692916"/>
    <lineage>
        <taxon>Bacteria</taxon>
        <taxon>Pseudomonadati</taxon>
        <taxon>Pseudomonadota</taxon>
        <taxon>Alphaproteobacteria</taxon>
        <taxon>Rhodobacterales</taxon>
        <taxon>Paracoccaceae</taxon>
        <taxon>Oceanomicrobium</taxon>
    </lineage>
</organism>
<dbReference type="SMART" id="SM00318">
    <property type="entry name" value="SNc"/>
    <property type="match status" value="1"/>
</dbReference>
<keyword evidence="1" id="KW-0732">Signal</keyword>
<reference evidence="3 4" key="1">
    <citation type="submission" date="2019-12" db="EMBL/GenBank/DDBJ databases">
        <title>Strain KN286 was isolated from seawater, which was collected from Caroline Seamount in the tropical western Pacific.</title>
        <authorList>
            <person name="Wang Q."/>
        </authorList>
    </citation>
    <scope>NUCLEOTIDE SEQUENCE [LARGE SCALE GENOMIC DNA]</scope>
    <source>
        <strain evidence="3 4">KN286</strain>
    </source>
</reference>
<dbReference type="Pfam" id="PF00565">
    <property type="entry name" value="SNase"/>
    <property type="match status" value="1"/>
</dbReference>
<dbReference type="PROSITE" id="PS50830">
    <property type="entry name" value="TNASE_3"/>
    <property type="match status" value="1"/>
</dbReference>
<keyword evidence="4" id="KW-1185">Reference proteome</keyword>
<dbReference type="SUPFAM" id="SSF50199">
    <property type="entry name" value="Staphylococcal nuclease"/>
    <property type="match status" value="1"/>
</dbReference>
<feature type="chain" id="PRO_5025568011" evidence="1">
    <location>
        <begin position="25"/>
        <end position="141"/>
    </location>
</feature>
<dbReference type="Gene3D" id="2.40.50.90">
    <property type="match status" value="1"/>
</dbReference>
<proteinExistence type="predicted"/>
<accession>A0A6B0U017</accession>
<dbReference type="EMBL" id="WUWG01000008">
    <property type="protein sequence ID" value="MXU66842.1"/>
    <property type="molecule type" value="Genomic_DNA"/>
</dbReference>
<evidence type="ECO:0000313" key="3">
    <source>
        <dbReference type="EMBL" id="MXU66842.1"/>
    </source>
</evidence>
<dbReference type="AlphaFoldDB" id="A0A6B0U017"/>
<comment type="caution">
    <text evidence="3">The sequence shown here is derived from an EMBL/GenBank/DDBJ whole genome shotgun (WGS) entry which is preliminary data.</text>
</comment>
<dbReference type="InterPro" id="IPR035437">
    <property type="entry name" value="SNase_OB-fold_sf"/>
</dbReference>
<protein>
    <submittedName>
        <fullName evidence="3">Thermonuclease family protein</fullName>
    </submittedName>
</protein>
<feature type="signal peptide" evidence="1">
    <location>
        <begin position="1"/>
        <end position="24"/>
    </location>
</feature>
<evidence type="ECO:0000259" key="2">
    <source>
        <dbReference type="PROSITE" id="PS50830"/>
    </source>
</evidence>
<name>A0A6B0U017_9RHOB</name>
<evidence type="ECO:0000256" key="1">
    <source>
        <dbReference type="SAM" id="SignalP"/>
    </source>
</evidence>
<dbReference type="InterPro" id="IPR016071">
    <property type="entry name" value="Staphylococal_nuclease_OB-fold"/>
</dbReference>
<evidence type="ECO:0000313" key="4">
    <source>
        <dbReference type="Proteomes" id="UP000436016"/>
    </source>
</evidence>
<gene>
    <name evidence="3" type="ORF">GSH16_15435</name>
</gene>
<sequence length="141" mass="15521">MRLSKPIARLVTFAALFLSTPAAATDLSGIARTIDGDTIRVGNVKVRFNGVAAPERKTRAGEMARLQMQKWIDGRHVTCELNGEVSYDRMIGTCYLDRTNLSAAIIAAGLARDCPRYSGGRYREYETSASRELPFPGYCRG</sequence>
<dbReference type="Proteomes" id="UP000436016">
    <property type="component" value="Unassembled WGS sequence"/>
</dbReference>
<dbReference type="RefSeq" id="WP_160856509.1">
    <property type="nucleotide sequence ID" value="NZ_WUWG01000008.1"/>
</dbReference>